<feature type="compositionally biased region" description="Acidic residues" evidence="1">
    <location>
        <begin position="389"/>
        <end position="404"/>
    </location>
</feature>
<evidence type="ECO:0008006" key="4">
    <source>
        <dbReference type="Google" id="ProtNLM"/>
    </source>
</evidence>
<evidence type="ECO:0000313" key="2">
    <source>
        <dbReference type="EMBL" id="TKA30160.1"/>
    </source>
</evidence>
<protein>
    <recommendedName>
        <fullName evidence="4">PH domain-containing protein</fullName>
    </recommendedName>
</protein>
<name>A0A4U0U4X1_9PEZI</name>
<keyword evidence="3" id="KW-1185">Reference proteome</keyword>
<feature type="compositionally biased region" description="Low complexity" evidence="1">
    <location>
        <begin position="334"/>
        <end position="343"/>
    </location>
</feature>
<gene>
    <name evidence="2" type="ORF">B0A50_02879</name>
</gene>
<dbReference type="AlphaFoldDB" id="A0A4U0U4X1"/>
<feature type="region of interest" description="Disordered" evidence="1">
    <location>
        <begin position="158"/>
        <end position="193"/>
    </location>
</feature>
<feature type="region of interest" description="Disordered" evidence="1">
    <location>
        <begin position="1"/>
        <end position="123"/>
    </location>
</feature>
<comment type="caution">
    <text evidence="2">The sequence shown here is derived from an EMBL/GenBank/DDBJ whole genome shotgun (WGS) entry which is preliminary data.</text>
</comment>
<reference evidence="2 3" key="1">
    <citation type="submission" date="2017-03" db="EMBL/GenBank/DDBJ databases">
        <title>Genomes of endolithic fungi from Antarctica.</title>
        <authorList>
            <person name="Coleine C."/>
            <person name="Masonjones S."/>
            <person name="Stajich J.E."/>
        </authorList>
    </citation>
    <scope>NUCLEOTIDE SEQUENCE [LARGE SCALE GENOMIC DNA]</scope>
    <source>
        <strain evidence="2 3">CCFEE 6315</strain>
    </source>
</reference>
<feature type="compositionally biased region" description="Basic and acidic residues" evidence="1">
    <location>
        <begin position="405"/>
        <end position="415"/>
    </location>
</feature>
<sequence length="452" mass="48603">MRTRPSQILKDHHAEPLSPLKQADKNSKLQNRQSNMPLFNLFSKPKVEKSRGYAEQGLSPVASRRGLDGDRSNPDFSLSAGNGKGRDELPRAQSALSFRGKASRTTGSPKNGNPTSHGAQPRKNAAWEAPPLFQAYPQSIKHGMLGVSLMTAESVLQKSKSRMATGTHGSGGKSAPRGSLEDTGSTDTRRGAKTTMRHVANGAVGYVELPRKIFVLATSGYLLQYAESGPSNRLPERLLELGEESAAYACDLIPGKHHVLQVSQAVDSSGVMIANSGGIFAKLGMRSAAAKRITSHFLLVMPDAREMESWMAAIRLEIEGLSKNARPKTGVGPASKSAAASASGFDELKKMPSMSHRYQVKRDPTSPRLVEKPSADAFDTLLPPPRIMDDDENSAADTIEGIENDAERLAEEAKSQPRKKTRDHDTQSTTSSAAGGDHGHFEDELSNGLTTV</sequence>
<dbReference type="Proteomes" id="UP000308549">
    <property type="component" value="Unassembled WGS sequence"/>
</dbReference>
<dbReference type="OrthoDB" id="1749473at2759"/>
<feature type="compositionally biased region" description="Basic and acidic residues" evidence="1">
    <location>
        <begin position="360"/>
        <end position="374"/>
    </location>
</feature>
<feature type="compositionally biased region" description="Polar residues" evidence="1">
    <location>
        <begin position="103"/>
        <end position="118"/>
    </location>
</feature>
<evidence type="ECO:0000256" key="1">
    <source>
        <dbReference type="SAM" id="MobiDB-lite"/>
    </source>
</evidence>
<organism evidence="2 3">
    <name type="scientific">Salinomyces thailandicus</name>
    <dbReference type="NCBI Taxonomy" id="706561"/>
    <lineage>
        <taxon>Eukaryota</taxon>
        <taxon>Fungi</taxon>
        <taxon>Dikarya</taxon>
        <taxon>Ascomycota</taxon>
        <taxon>Pezizomycotina</taxon>
        <taxon>Dothideomycetes</taxon>
        <taxon>Dothideomycetidae</taxon>
        <taxon>Mycosphaerellales</taxon>
        <taxon>Teratosphaeriaceae</taxon>
        <taxon>Salinomyces</taxon>
    </lineage>
</organism>
<feature type="region of interest" description="Disordered" evidence="1">
    <location>
        <begin position="324"/>
        <end position="452"/>
    </location>
</feature>
<dbReference type="EMBL" id="NAJL01000012">
    <property type="protein sequence ID" value="TKA30160.1"/>
    <property type="molecule type" value="Genomic_DNA"/>
</dbReference>
<feature type="compositionally biased region" description="Polar residues" evidence="1">
    <location>
        <begin position="28"/>
        <end position="37"/>
    </location>
</feature>
<accession>A0A4U0U4X1</accession>
<evidence type="ECO:0000313" key="3">
    <source>
        <dbReference type="Proteomes" id="UP000308549"/>
    </source>
</evidence>
<proteinExistence type="predicted"/>